<evidence type="ECO:0000256" key="1">
    <source>
        <dbReference type="ARBA" id="ARBA00004651"/>
    </source>
</evidence>
<gene>
    <name evidence="8" type="ORF">A3O14_02510</name>
</gene>
<evidence type="ECO:0000313" key="9">
    <source>
        <dbReference type="Proteomes" id="UP000078520"/>
    </source>
</evidence>
<keyword evidence="3" id="KW-1003">Cell membrane</keyword>
<dbReference type="Pfam" id="PF13520">
    <property type="entry name" value="AA_permease_2"/>
    <property type="match status" value="1"/>
</dbReference>
<reference evidence="9" key="1">
    <citation type="submission" date="2016-03" db="EMBL/GenBank/DDBJ databases">
        <authorList>
            <person name="Johnson T.J."/>
            <person name="Youmans B."/>
            <person name="Case K."/>
            <person name="Noll S."/>
        </authorList>
    </citation>
    <scope>NUCLEOTIDE SEQUENCE [LARGE SCALE GENOMIC DNA]</scope>
    <source>
        <strain evidence="9">UMNLAv8</strain>
    </source>
</reference>
<dbReference type="PANTHER" id="PTHR42770:SF15">
    <property type="entry name" value="GLUTAMATE_GAMMA-AMINOBUTYRATE ANTIPORTER-RELATED"/>
    <property type="match status" value="1"/>
</dbReference>
<evidence type="ECO:0000256" key="4">
    <source>
        <dbReference type="ARBA" id="ARBA00022692"/>
    </source>
</evidence>
<comment type="subcellular location">
    <subcellularLocation>
        <location evidence="1">Cell membrane</location>
        <topology evidence="1">Multi-pass membrane protein</topology>
    </subcellularLocation>
</comment>
<evidence type="ECO:0000256" key="2">
    <source>
        <dbReference type="ARBA" id="ARBA00022448"/>
    </source>
</evidence>
<dbReference type="Gene3D" id="1.20.1740.10">
    <property type="entry name" value="Amino acid/polyamine transporter I"/>
    <property type="match status" value="1"/>
</dbReference>
<dbReference type="InterPro" id="IPR050367">
    <property type="entry name" value="APC_superfamily"/>
</dbReference>
<keyword evidence="6 7" id="KW-0472">Membrane</keyword>
<organism evidence="8 9">
    <name type="scientific">Ligilactobacillus aviarius</name>
    <dbReference type="NCBI Taxonomy" id="1606"/>
    <lineage>
        <taxon>Bacteria</taxon>
        <taxon>Bacillati</taxon>
        <taxon>Bacillota</taxon>
        <taxon>Bacilli</taxon>
        <taxon>Lactobacillales</taxon>
        <taxon>Lactobacillaceae</taxon>
        <taxon>Ligilactobacillus</taxon>
    </lineage>
</organism>
<dbReference type="AlphaFoldDB" id="A0A179CGV0"/>
<dbReference type="PANTHER" id="PTHR42770">
    <property type="entry name" value="AMINO ACID TRANSPORTER-RELATED"/>
    <property type="match status" value="1"/>
</dbReference>
<protein>
    <submittedName>
        <fullName evidence="8">Transporter</fullName>
    </submittedName>
</protein>
<dbReference type="RefSeq" id="WP_064208121.1">
    <property type="nucleotide sequence ID" value="NZ_LVKC01000010.1"/>
</dbReference>
<evidence type="ECO:0000313" key="8">
    <source>
        <dbReference type="EMBL" id="OAQ08815.1"/>
    </source>
</evidence>
<feature type="transmembrane region" description="Helical" evidence="7">
    <location>
        <begin position="35"/>
        <end position="56"/>
    </location>
</feature>
<evidence type="ECO:0000256" key="7">
    <source>
        <dbReference type="SAM" id="Phobius"/>
    </source>
</evidence>
<feature type="transmembrane region" description="Helical" evidence="7">
    <location>
        <begin position="157"/>
        <end position="180"/>
    </location>
</feature>
<keyword evidence="5 7" id="KW-1133">Transmembrane helix</keyword>
<dbReference type="InterPro" id="IPR002293">
    <property type="entry name" value="AA/rel_permease1"/>
</dbReference>
<name>A0A179CGV0_9LACO</name>
<sequence length="468" mass="52578">MKTQNQNLKWYNISFIAFTSMWSINNIFNNYSQQGIHAIFSWILTILFYLFPYLFIVNRLGTAFPNSDGGVNTWVNQTINAKTAYLASWTYWAVNIAYLAQKPQTILVSLMWLFTGKANAVNQLPSTMIAGFSIGILLFFVWLALKGIHVLSLIGNIAGITLLLISIILIGLSFAAIFILHLPAASPHLNNVQTYFPRFTPAYFTTLSMLIFAVGGTEKISPYIGNLKNGKREFPKSMLLLALLVGGSAILGTFSLSFLFNDQAIPQDLMMNGAYMAFQKLGRIFHLGNSLMILYAISNVLSQIAALIISIDAPARILFAKNNQRFIPRILMKRNAHGAPIGGYFLTVILSAILVIIPTLKIKNASNFYNWLLNLNSVVIPFKFLFIFLAFIFLIKHLSIHRWKKFSQLFLGIWIFSITLIVSILGMLPKNIETFSSNWWFQFALNLATPIILGGLGIILPVIKKRIK</sequence>
<dbReference type="EMBL" id="LVKI01000006">
    <property type="protein sequence ID" value="OAQ08815.1"/>
    <property type="molecule type" value="Genomic_DNA"/>
</dbReference>
<dbReference type="PIRSF" id="PIRSF006060">
    <property type="entry name" value="AA_transporter"/>
    <property type="match status" value="1"/>
</dbReference>
<evidence type="ECO:0000256" key="5">
    <source>
        <dbReference type="ARBA" id="ARBA00022989"/>
    </source>
</evidence>
<accession>A0A179CGV0</accession>
<keyword evidence="4 7" id="KW-0812">Transmembrane</keyword>
<feature type="transmembrane region" description="Helical" evidence="7">
    <location>
        <begin position="440"/>
        <end position="463"/>
    </location>
</feature>
<feature type="transmembrane region" description="Helical" evidence="7">
    <location>
        <begin position="406"/>
        <end position="428"/>
    </location>
</feature>
<feature type="transmembrane region" description="Helical" evidence="7">
    <location>
        <begin position="341"/>
        <end position="360"/>
    </location>
</feature>
<evidence type="ECO:0000256" key="6">
    <source>
        <dbReference type="ARBA" id="ARBA00023136"/>
    </source>
</evidence>
<dbReference type="GO" id="GO:0005886">
    <property type="term" value="C:plasma membrane"/>
    <property type="evidence" value="ECO:0007669"/>
    <property type="project" value="UniProtKB-SubCell"/>
</dbReference>
<feature type="transmembrane region" description="Helical" evidence="7">
    <location>
        <begin position="372"/>
        <end position="394"/>
    </location>
</feature>
<feature type="transmembrane region" description="Helical" evidence="7">
    <location>
        <begin position="124"/>
        <end position="145"/>
    </location>
</feature>
<evidence type="ECO:0000256" key="3">
    <source>
        <dbReference type="ARBA" id="ARBA00022475"/>
    </source>
</evidence>
<keyword evidence="2" id="KW-0813">Transport</keyword>
<feature type="transmembrane region" description="Helical" evidence="7">
    <location>
        <begin position="12"/>
        <end position="28"/>
    </location>
</feature>
<comment type="caution">
    <text evidence="8">The sequence shown here is derived from an EMBL/GenBank/DDBJ whole genome shotgun (WGS) entry which is preliminary data.</text>
</comment>
<dbReference type="Proteomes" id="UP000078520">
    <property type="component" value="Unassembled WGS sequence"/>
</dbReference>
<feature type="transmembrane region" description="Helical" evidence="7">
    <location>
        <begin position="293"/>
        <end position="320"/>
    </location>
</feature>
<dbReference type="GO" id="GO:0022857">
    <property type="term" value="F:transmembrane transporter activity"/>
    <property type="evidence" value="ECO:0007669"/>
    <property type="project" value="InterPro"/>
</dbReference>
<proteinExistence type="predicted"/>
<feature type="transmembrane region" description="Helical" evidence="7">
    <location>
        <begin position="200"/>
        <end position="217"/>
    </location>
</feature>
<feature type="transmembrane region" description="Helical" evidence="7">
    <location>
        <begin position="238"/>
        <end position="260"/>
    </location>
</feature>